<feature type="compositionally biased region" description="Polar residues" evidence="1">
    <location>
        <begin position="101"/>
        <end position="118"/>
    </location>
</feature>
<reference evidence="2" key="1">
    <citation type="submission" date="2022-11" db="EMBL/GenBank/DDBJ databases">
        <authorList>
            <person name="Petersen C."/>
        </authorList>
    </citation>
    <scope>NUCLEOTIDE SEQUENCE</scope>
    <source>
        <strain evidence="2">IBT 16849</strain>
    </source>
</reference>
<name>A0A9W9MEP5_9EURO</name>
<comment type="caution">
    <text evidence="2">The sequence shown here is derived from an EMBL/GenBank/DDBJ whole genome shotgun (WGS) entry which is preliminary data.</text>
</comment>
<evidence type="ECO:0000313" key="3">
    <source>
        <dbReference type="Proteomes" id="UP001150879"/>
    </source>
</evidence>
<gene>
    <name evidence="2" type="ORF">N7472_005585</name>
</gene>
<dbReference type="Proteomes" id="UP001150879">
    <property type="component" value="Unassembled WGS sequence"/>
</dbReference>
<feature type="region of interest" description="Disordered" evidence="1">
    <location>
        <begin position="101"/>
        <end position="141"/>
    </location>
</feature>
<reference evidence="2" key="2">
    <citation type="journal article" date="2023" name="IMA Fungus">
        <title>Comparative genomic study of the Penicillium genus elucidates a diverse pangenome and 15 lateral gene transfer events.</title>
        <authorList>
            <person name="Petersen C."/>
            <person name="Sorensen T."/>
            <person name="Nielsen M.R."/>
            <person name="Sondergaard T.E."/>
            <person name="Sorensen J.L."/>
            <person name="Fitzpatrick D.A."/>
            <person name="Frisvad J.C."/>
            <person name="Nielsen K.L."/>
        </authorList>
    </citation>
    <scope>NUCLEOTIDE SEQUENCE</scope>
    <source>
        <strain evidence="2">IBT 16849</strain>
    </source>
</reference>
<evidence type="ECO:0000256" key="1">
    <source>
        <dbReference type="SAM" id="MobiDB-lite"/>
    </source>
</evidence>
<organism evidence="2 3">
    <name type="scientific">Penicillium cf. griseofulvum</name>
    <dbReference type="NCBI Taxonomy" id="2972120"/>
    <lineage>
        <taxon>Eukaryota</taxon>
        <taxon>Fungi</taxon>
        <taxon>Dikarya</taxon>
        <taxon>Ascomycota</taxon>
        <taxon>Pezizomycotina</taxon>
        <taxon>Eurotiomycetes</taxon>
        <taxon>Eurotiomycetidae</taxon>
        <taxon>Eurotiales</taxon>
        <taxon>Aspergillaceae</taxon>
        <taxon>Penicillium</taxon>
    </lineage>
</organism>
<dbReference type="AlphaFoldDB" id="A0A9W9MEP5"/>
<sequence length="171" mass="19028">MAVFQQPPSATLPPLSTTHHFMPQAAISCALTSLGGGRRKWPPLAPYQLHSGHPAAIAINIPFLPILRLTLSSFRLKHHSKNLPLIFRRTFFYSVVSTPNTSNHGITSESSYTSPIDTDNNRPFEPDSSKTNLTEPERSPLAGRTIARKKLSLKTRTKSLLIDLSNIERIY</sequence>
<protein>
    <submittedName>
        <fullName evidence="2">Uncharacterized protein</fullName>
    </submittedName>
</protein>
<dbReference type="EMBL" id="JAPQKP010000003">
    <property type="protein sequence ID" value="KAJ5200381.1"/>
    <property type="molecule type" value="Genomic_DNA"/>
</dbReference>
<keyword evidence="3" id="KW-1185">Reference proteome</keyword>
<proteinExistence type="predicted"/>
<accession>A0A9W9MEP5</accession>
<feature type="compositionally biased region" description="Basic and acidic residues" evidence="1">
    <location>
        <begin position="119"/>
        <end position="128"/>
    </location>
</feature>
<evidence type="ECO:0000313" key="2">
    <source>
        <dbReference type="EMBL" id="KAJ5200381.1"/>
    </source>
</evidence>